<dbReference type="PROSITE" id="PS51184">
    <property type="entry name" value="JMJC"/>
    <property type="match status" value="1"/>
</dbReference>
<sequence length="398" mass="43586">MHTPIPDLDRPTPLLGGLTPREFMRDYWQKKPLLVRQAIPGFQPPVTIRDVQTLARREEVESRLITHGERGWSLKHGPFRRLPPATQPNWTLLVQSVDLHDDASAALMRQFRFISDARLDDLMISIATDGGGVGPHFDSYDVFLLQGHGRRRWRTSRQADRALVPGLPLKILADFQPEADDILEPGDMLYLPPHVCHDGVAIGNDCMTLSIGFRVPSQATLARGLLEAAADQISAQHLGDPGLYGHPCLPGPDLAALYTDAGEPATRTPAALPDSLVQATLDTLSKVRLDRAVAARFLGQWLTSLPDSALFDPADEPLSLSAGVPASGRLTLDRCTRLMYCGQQVFINGEVAPLAANPGLEALADQRMLDAGTVGQLPPETLAVLDEWLSEGWLHWED</sequence>
<evidence type="ECO:0000259" key="6">
    <source>
        <dbReference type="PROSITE" id="PS51184"/>
    </source>
</evidence>
<dbReference type="InterPro" id="IPR046799">
    <property type="entry name" value="ROXA-like_wH"/>
</dbReference>
<dbReference type="Gene3D" id="3.40.366.30">
    <property type="entry name" value="50S ribosomal protein L16 arginine hydroxylase, Chain A, Domain 2"/>
    <property type="match status" value="1"/>
</dbReference>
<comment type="cofactor">
    <cofactor evidence="1">
        <name>Fe(2+)</name>
        <dbReference type="ChEBI" id="CHEBI:29033"/>
    </cofactor>
</comment>
<dbReference type="PANTHER" id="PTHR13096">
    <property type="entry name" value="MINA53 MYC INDUCED NUCLEAR ANTIGEN"/>
    <property type="match status" value="1"/>
</dbReference>
<dbReference type="InterPro" id="IPR039994">
    <property type="entry name" value="NO66-like"/>
</dbReference>
<dbReference type="Gene3D" id="2.60.120.650">
    <property type="entry name" value="Cupin"/>
    <property type="match status" value="1"/>
</dbReference>
<name>A0ABP3DK65_9BURK</name>
<dbReference type="EMBL" id="BAAAFN010000015">
    <property type="protein sequence ID" value="GAA0234677.1"/>
    <property type="molecule type" value="Genomic_DNA"/>
</dbReference>
<evidence type="ECO:0000313" key="7">
    <source>
        <dbReference type="EMBL" id="GAA0234677.1"/>
    </source>
</evidence>
<keyword evidence="5" id="KW-0408">Iron</keyword>
<keyword evidence="2" id="KW-0479">Metal-binding</keyword>
<evidence type="ECO:0000256" key="1">
    <source>
        <dbReference type="ARBA" id="ARBA00001954"/>
    </source>
</evidence>
<proteinExistence type="predicted"/>
<dbReference type="InterPro" id="IPR003347">
    <property type="entry name" value="JmjC_dom"/>
</dbReference>
<dbReference type="PANTHER" id="PTHR13096:SF8">
    <property type="entry name" value="RIBOSOMAL OXYGENASE 1"/>
    <property type="match status" value="1"/>
</dbReference>
<dbReference type="Proteomes" id="UP001501176">
    <property type="component" value="Unassembled WGS sequence"/>
</dbReference>
<dbReference type="SUPFAM" id="SSF51197">
    <property type="entry name" value="Clavaminate synthase-like"/>
    <property type="match status" value="1"/>
</dbReference>
<keyword evidence="3" id="KW-0223">Dioxygenase</keyword>
<dbReference type="Pfam" id="PF20514">
    <property type="entry name" value="WHD_ROXA"/>
    <property type="match status" value="1"/>
</dbReference>
<dbReference type="RefSeq" id="WP_343821559.1">
    <property type="nucleotide sequence ID" value="NZ_BAAAFN010000015.1"/>
</dbReference>
<keyword evidence="8" id="KW-1185">Reference proteome</keyword>
<evidence type="ECO:0000256" key="4">
    <source>
        <dbReference type="ARBA" id="ARBA00023002"/>
    </source>
</evidence>
<dbReference type="Pfam" id="PF08007">
    <property type="entry name" value="JmjC_2"/>
    <property type="match status" value="1"/>
</dbReference>
<organism evidence="7 8">
    <name type="scientific">Castellaniella daejeonensis</name>
    <dbReference type="NCBI Taxonomy" id="659013"/>
    <lineage>
        <taxon>Bacteria</taxon>
        <taxon>Pseudomonadati</taxon>
        <taxon>Pseudomonadota</taxon>
        <taxon>Betaproteobacteria</taxon>
        <taxon>Burkholderiales</taxon>
        <taxon>Alcaligenaceae</taxon>
        <taxon>Castellaniella</taxon>
    </lineage>
</organism>
<keyword evidence="4" id="KW-0560">Oxidoreductase</keyword>
<evidence type="ECO:0000313" key="8">
    <source>
        <dbReference type="Proteomes" id="UP001501176"/>
    </source>
</evidence>
<comment type="caution">
    <text evidence="7">The sequence shown here is derived from an EMBL/GenBank/DDBJ whole genome shotgun (WGS) entry which is preliminary data.</text>
</comment>
<accession>A0ABP3DK65</accession>
<evidence type="ECO:0000256" key="3">
    <source>
        <dbReference type="ARBA" id="ARBA00022964"/>
    </source>
</evidence>
<protein>
    <submittedName>
        <fullName evidence="7">Cupin domain-containing protein</fullName>
    </submittedName>
</protein>
<gene>
    <name evidence="7" type="ORF">GCM10009125_24530</name>
</gene>
<evidence type="ECO:0000256" key="5">
    <source>
        <dbReference type="ARBA" id="ARBA00023004"/>
    </source>
</evidence>
<feature type="domain" description="JmjC" evidence="6">
    <location>
        <begin position="103"/>
        <end position="230"/>
    </location>
</feature>
<evidence type="ECO:0000256" key="2">
    <source>
        <dbReference type="ARBA" id="ARBA00022723"/>
    </source>
</evidence>
<reference evidence="8" key="1">
    <citation type="journal article" date="2019" name="Int. J. Syst. Evol. Microbiol.">
        <title>The Global Catalogue of Microorganisms (GCM) 10K type strain sequencing project: providing services to taxonomists for standard genome sequencing and annotation.</title>
        <authorList>
            <consortium name="The Broad Institute Genomics Platform"/>
            <consortium name="The Broad Institute Genome Sequencing Center for Infectious Disease"/>
            <person name="Wu L."/>
            <person name="Ma J."/>
        </authorList>
    </citation>
    <scope>NUCLEOTIDE SEQUENCE [LARGE SCALE GENOMIC DNA]</scope>
    <source>
        <strain evidence="8">JCM 16240</strain>
    </source>
</reference>